<feature type="compositionally biased region" description="Basic and acidic residues" evidence="1">
    <location>
        <begin position="370"/>
        <end position="389"/>
    </location>
</feature>
<gene>
    <name evidence="4" type="ORF">M408DRAFT_329302</name>
</gene>
<sequence>MQLAASFSIFSLLFHAYLILVHSTSPALGQSQNSDVFVYVNDTGKWSTRGNWTLIHVLDNFADNWLLPNTTGSDETSVSISFAGTAVVLFGTVVNGTQGQPMSLSVQLDSDTAEIPTYTPGTDITASGVDNNNKIFNKGALPYQVHTLKLTVTGTTSFFLRGILYNSSQPATSSSASIPVGASPSSSSTTDASNSTNDTPKLAGAIGGGVGALILVGIVILCMVKRVRRIEENEKKLQAIPFLDSAAAHSRSHTAFTPTATVRSVARTGAASSTAVDEKIRLKEQAPTAPSSSRSYARTPKSQRSPAASLISIPSEFQHATTVVPAGTAVASSYIGTSPLPPVGLPGDAPPMPPMPADVKHRTKSMKRREKQEKQERQEKQEKRGRSDHPSTPSSGLGLFSNDSVNTLGSTGSALSRPLPLVPGTRSSAPSYNFPPEKVGLSPPPARRRSSSVSKREKRPLPLPESSSLPPSR</sequence>
<feature type="region of interest" description="Disordered" evidence="1">
    <location>
        <begin position="170"/>
        <end position="197"/>
    </location>
</feature>
<feature type="chain" id="PRO_5002161584" description="Mid2 domain-containing protein" evidence="3">
    <location>
        <begin position="30"/>
        <end position="473"/>
    </location>
</feature>
<name>A0A0C3B9T6_SERVB</name>
<dbReference type="OrthoDB" id="3212516at2759"/>
<keyword evidence="2" id="KW-0472">Membrane</keyword>
<feature type="compositionally biased region" description="Low complexity" evidence="1">
    <location>
        <begin position="464"/>
        <end position="473"/>
    </location>
</feature>
<evidence type="ECO:0000256" key="3">
    <source>
        <dbReference type="SAM" id="SignalP"/>
    </source>
</evidence>
<reference evidence="5" key="2">
    <citation type="submission" date="2015-01" db="EMBL/GenBank/DDBJ databases">
        <title>Evolutionary Origins and Diversification of the Mycorrhizal Mutualists.</title>
        <authorList>
            <consortium name="DOE Joint Genome Institute"/>
            <consortium name="Mycorrhizal Genomics Consortium"/>
            <person name="Kohler A."/>
            <person name="Kuo A."/>
            <person name="Nagy L.G."/>
            <person name="Floudas D."/>
            <person name="Copeland A."/>
            <person name="Barry K.W."/>
            <person name="Cichocki N."/>
            <person name="Veneault-Fourrey C."/>
            <person name="LaButti K."/>
            <person name="Lindquist E.A."/>
            <person name="Lipzen A."/>
            <person name="Lundell T."/>
            <person name="Morin E."/>
            <person name="Murat C."/>
            <person name="Riley R."/>
            <person name="Ohm R."/>
            <person name="Sun H."/>
            <person name="Tunlid A."/>
            <person name="Henrissat B."/>
            <person name="Grigoriev I.V."/>
            <person name="Hibbett D.S."/>
            <person name="Martin F."/>
        </authorList>
    </citation>
    <scope>NUCLEOTIDE SEQUENCE [LARGE SCALE GENOMIC DNA]</scope>
    <source>
        <strain evidence="5">MAFF 305830</strain>
    </source>
</reference>
<dbReference type="HOGENOM" id="CLU_545272_0_0_1"/>
<evidence type="ECO:0000256" key="2">
    <source>
        <dbReference type="SAM" id="Phobius"/>
    </source>
</evidence>
<dbReference type="Gene3D" id="2.60.120.260">
    <property type="entry name" value="Galactose-binding domain-like"/>
    <property type="match status" value="1"/>
</dbReference>
<evidence type="ECO:0000313" key="4">
    <source>
        <dbReference type="EMBL" id="KIM28879.1"/>
    </source>
</evidence>
<dbReference type="Proteomes" id="UP000054097">
    <property type="component" value="Unassembled WGS sequence"/>
</dbReference>
<feature type="signal peptide" evidence="3">
    <location>
        <begin position="1"/>
        <end position="29"/>
    </location>
</feature>
<organism evidence="4 5">
    <name type="scientific">Serendipita vermifera MAFF 305830</name>
    <dbReference type="NCBI Taxonomy" id="933852"/>
    <lineage>
        <taxon>Eukaryota</taxon>
        <taxon>Fungi</taxon>
        <taxon>Dikarya</taxon>
        <taxon>Basidiomycota</taxon>
        <taxon>Agaricomycotina</taxon>
        <taxon>Agaricomycetes</taxon>
        <taxon>Sebacinales</taxon>
        <taxon>Serendipitaceae</taxon>
        <taxon>Serendipita</taxon>
    </lineage>
</organism>
<evidence type="ECO:0000256" key="1">
    <source>
        <dbReference type="SAM" id="MobiDB-lite"/>
    </source>
</evidence>
<proteinExistence type="predicted"/>
<feature type="compositionally biased region" description="Pro residues" evidence="1">
    <location>
        <begin position="341"/>
        <end position="356"/>
    </location>
</feature>
<feature type="transmembrane region" description="Helical" evidence="2">
    <location>
        <begin position="202"/>
        <end position="224"/>
    </location>
</feature>
<accession>A0A0C3B9T6</accession>
<keyword evidence="2" id="KW-1133">Transmembrane helix</keyword>
<keyword evidence="3" id="KW-0732">Signal</keyword>
<keyword evidence="2" id="KW-0812">Transmembrane</keyword>
<feature type="region of interest" description="Disordered" evidence="1">
    <location>
        <begin position="341"/>
        <end position="473"/>
    </location>
</feature>
<feature type="compositionally biased region" description="Polar residues" evidence="1">
    <location>
        <begin position="390"/>
        <end position="414"/>
    </location>
</feature>
<keyword evidence="5" id="KW-1185">Reference proteome</keyword>
<feature type="region of interest" description="Disordered" evidence="1">
    <location>
        <begin position="269"/>
        <end position="307"/>
    </location>
</feature>
<evidence type="ECO:0000313" key="5">
    <source>
        <dbReference type="Proteomes" id="UP000054097"/>
    </source>
</evidence>
<protein>
    <recommendedName>
        <fullName evidence="6">Mid2 domain-containing protein</fullName>
    </recommendedName>
</protein>
<feature type="compositionally biased region" description="Polar residues" evidence="1">
    <location>
        <begin position="288"/>
        <end position="306"/>
    </location>
</feature>
<reference evidence="4 5" key="1">
    <citation type="submission" date="2014-04" db="EMBL/GenBank/DDBJ databases">
        <authorList>
            <consortium name="DOE Joint Genome Institute"/>
            <person name="Kuo A."/>
            <person name="Zuccaro A."/>
            <person name="Kohler A."/>
            <person name="Nagy L.G."/>
            <person name="Floudas D."/>
            <person name="Copeland A."/>
            <person name="Barry K.W."/>
            <person name="Cichocki N."/>
            <person name="Veneault-Fourrey C."/>
            <person name="LaButti K."/>
            <person name="Lindquist E.A."/>
            <person name="Lipzen A."/>
            <person name="Lundell T."/>
            <person name="Morin E."/>
            <person name="Murat C."/>
            <person name="Sun H."/>
            <person name="Tunlid A."/>
            <person name="Henrissat B."/>
            <person name="Grigoriev I.V."/>
            <person name="Hibbett D.S."/>
            <person name="Martin F."/>
            <person name="Nordberg H.P."/>
            <person name="Cantor M.N."/>
            <person name="Hua S.X."/>
        </authorList>
    </citation>
    <scope>NUCLEOTIDE SEQUENCE [LARGE SCALE GENOMIC DNA]</scope>
    <source>
        <strain evidence="4 5">MAFF 305830</strain>
    </source>
</reference>
<evidence type="ECO:0008006" key="6">
    <source>
        <dbReference type="Google" id="ProtNLM"/>
    </source>
</evidence>
<dbReference type="AlphaFoldDB" id="A0A0C3B9T6"/>
<dbReference type="EMBL" id="KN824291">
    <property type="protein sequence ID" value="KIM28879.1"/>
    <property type="molecule type" value="Genomic_DNA"/>
</dbReference>